<protein>
    <recommendedName>
        <fullName evidence="3">F-box domain-containing protein</fullName>
    </recommendedName>
</protein>
<sequence length="233" mass="27435">MSTTPSSPMQATTFHRWPDLPEELQLLILEHRLVLPSPITRNKHSTYSRMLLEPLIRTRKWDWKLSHTARKVYYESNIFLLKHEHRNFWVPKPEVSRLIRHLQVFIDVFPHGIDQQPYDNSLRNSNSPFLFLPRPGPDETTRPTTWEDGFKNLHSLKIIVNIPWVACFANAYGQSRFRVLQLFLHGKEIKLRARKVVVEVHISCYASCNCRDWVRDAVLALFRQEVELGPSSE</sequence>
<proteinExistence type="predicted"/>
<gene>
    <name evidence="1" type="ORF">BCR34DRAFT_576595</name>
</gene>
<evidence type="ECO:0008006" key="3">
    <source>
        <dbReference type="Google" id="ProtNLM"/>
    </source>
</evidence>
<name>A0A1Y1YNB4_9PLEO</name>
<comment type="caution">
    <text evidence="1">The sequence shown here is derived from an EMBL/GenBank/DDBJ whole genome shotgun (WGS) entry which is preliminary data.</text>
</comment>
<dbReference type="EMBL" id="MCFA01000197">
    <property type="protein sequence ID" value="ORX99501.1"/>
    <property type="molecule type" value="Genomic_DNA"/>
</dbReference>
<accession>A0A1Y1YNB4</accession>
<keyword evidence="2" id="KW-1185">Reference proteome</keyword>
<evidence type="ECO:0000313" key="1">
    <source>
        <dbReference type="EMBL" id="ORX99501.1"/>
    </source>
</evidence>
<evidence type="ECO:0000313" key="2">
    <source>
        <dbReference type="Proteomes" id="UP000193144"/>
    </source>
</evidence>
<dbReference type="OrthoDB" id="3682330at2759"/>
<reference evidence="1 2" key="1">
    <citation type="submission" date="2016-07" db="EMBL/GenBank/DDBJ databases">
        <title>Pervasive Adenine N6-methylation of Active Genes in Fungi.</title>
        <authorList>
            <consortium name="DOE Joint Genome Institute"/>
            <person name="Mondo S.J."/>
            <person name="Dannebaum R.O."/>
            <person name="Kuo R.C."/>
            <person name="Labutti K."/>
            <person name="Haridas S."/>
            <person name="Kuo A."/>
            <person name="Salamov A."/>
            <person name="Ahrendt S.R."/>
            <person name="Lipzen A."/>
            <person name="Sullivan W."/>
            <person name="Andreopoulos W.B."/>
            <person name="Clum A."/>
            <person name="Lindquist E."/>
            <person name="Daum C."/>
            <person name="Ramamoorthy G.K."/>
            <person name="Gryganskyi A."/>
            <person name="Culley D."/>
            <person name="Magnuson J.K."/>
            <person name="James T.Y."/>
            <person name="O'Malley M.A."/>
            <person name="Stajich J.E."/>
            <person name="Spatafora J.W."/>
            <person name="Visel A."/>
            <person name="Grigoriev I.V."/>
        </authorList>
    </citation>
    <scope>NUCLEOTIDE SEQUENCE [LARGE SCALE GENOMIC DNA]</scope>
    <source>
        <strain evidence="1 2">CBS 115471</strain>
    </source>
</reference>
<dbReference type="AlphaFoldDB" id="A0A1Y1YNB4"/>
<organism evidence="1 2">
    <name type="scientific">Clohesyomyces aquaticus</name>
    <dbReference type="NCBI Taxonomy" id="1231657"/>
    <lineage>
        <taxon>Eukaryota</taxon>
        <taxon>Fungi</taxon>
        <taxon>Dikarya</taxon>
        <taxon>Ascomycota</taxon>
        <taxon>Pezizomycotina</taxon>
        <taxon>Dothideomycetes</taxon>
        <taxon>Pleosporomycetidae</taxon>
        <taxon>Pleosporales</taxon>
        <taxon>Lindgomycetaceae</taxon>
        <taxon>Clohesyomyces</taxon>
    </lineage>
</organism>
<dbReference type="Proteomes" id="UP000193144">
    <property type="component" value="Unassembled WGS sequence"/>
</dbReference>